<proteinExistence type="predicted"/>
<name>A0A0C9SRV3_PLICR</name>
<dbReference type="Proteomes" id="UP000053263">
    <property type="component" value="Unassembled WGS sequence"/>
</dbReference>
<gene>
    <name evidence="1" type="ORF">PLICRDRAFT_669145</name>
</gene>
<keyword evidence="2" id="KW-1185">Reference proteome</keyword>
<sequence length="241" mass="26709">MLVDQDDCVLACQRSPVCQEHCISAGPRDRPAPCRLHDTFCLCIHGTIHATCVCARRSGPDKAPCALYLVVELSSCTRRVTLGLAILIFTTWTTRCLRPLHLALAVLSLRSLAHSMALSQYFGWVDPCRCNDMRCLLSLSHLQRPVALCIFFGASTKPPSPPVVYTVHFRLACVVYTLGPGHSGRDIDNSKHAAPCVVYVLQILSLPAQVHVQLYLPFYAQDGATILDHGKHKQQLRFIYS</sequence>
<accession>A0A0C9SRV3</accession>
<protein>
    <submittedName>
        <fullName evidence="1">Uncharacterized protein</fullName>
    </submittedName>
</protein>
<reference evidence="1 2" key="1">
    <citation type="submission" date="2014-06" db="EMBL/GenBank/DDBJ databases">
        <title>Evolutionary Origins and Diversification of the Mycorrhizal Mutualists.</title>
        <authorList>
            <consortium name="DOE Joint Genome Institute"/>
            <consortium name="Mycorrhizal Genomics Consortium"/>
            <person name="Kohler A."/>
            <person name="Kuo A."/>
            <person name="Nagy L.G."/>
            <person name="Floudas D."/>
            <person name="Copeland A."/>
            <person name="Barry K.W."/>
            <person name="Cichocki N."/>
            <person name="Veneault-Fourrey C."/>
            <person name="LaButti K."/>
            <person name="Lindquist E.A."/>
            <person name="Lipzen A."/>
            <person name="Lundell T."/>
            <person name="Morin E."/>
            <person name="Murat C."/>
            <person name="Riley R."/>
            <person name="Ohm R."/>
            <person name="Sun H."/>
            <person name="Tunlid A."/>
            <person name="Henrissat B."/>
            <person name="Grigoriev I.V."/>
            <person name="Hibbett D.S."/>
            <person name="Martin F."/>
        </authorList>
    </citation>
    <scope>NUCLEOTIDE SEQUENCE [LARGE SCALE GENOMIC DNA]</scope>
    <source>
        <strain evidence="1 2">FD-325 SS-3</strain>
    </source>
</reference>
<dbReference type="EMBL" id="KN832568">
    <property type="protein sequence ID" value="KII85067.1"/>
    <property type="molecule type" value="Genomic_DNA"/>
</dbReference>
<dbReference type="HOGENOM" id="CLU_1152183_0_0_1"/>
<evidence type="ECO:0000313" key="1">
    <source>
        <dbReference type="EMBL" id="KII85067.1"/>
    </source>
</evidence>
<dbReference type="AlphaFoldDB" id="A0A0C9SRV3"/>
<evidence type="ECO:0000313" key="2">
    <source>
        <dbReference type="Proteomes" id="UP000053263"/>
    </source>
</evidence>
<organism evidence="1 2">
    <name type="scientific">Plicaturopsis crispa FD-325 SS-3</name>
    <dbReference type="NCBI Taxonomy" id="944288"/>
    <lineage>
        <taxon>Eukaryota</taxon>
        <taxon>Fungi</taxon>
        <taxon>Dikarya</taxon>
        <taxon>Basidiomycota</taxon>
        <taxon>Agaricomycotina</taxon>
        <taxon>Agaricomycetes</taxon>
        <taxon>Agaricomycetidae</taxon>
        <taxon>Amylocorticiales</taxon>
        <taxon>Amylocorticiaceae</taxon>
        <taxon>Plicatura</taxon>
        <taxon>Plicaturopsis crispa</taxon>
    </lineage>
</organism>